<dbReference type="InterPro" id="IPR050631">
    <property type="entry name" value="PheA/TfdB_FAD_monoxygenase"/>
</dbReference>
<accession>A0ABV1VXR1</accession>
<proteinExistence type="predicted"/>
<dbReference type="RefSeq" id="WP_244217245.1">
    <property type="nucleotide sequence ID" value="NZ_MUBM01000150.1"/>
</dbReference>
<keyword evidence="2" id="KW-0520">NAD</keyword>
<comment type="caution">
    <text evidence="5">The sequence shown here is derived from an EMBL/GenBank/DDBJ whole genome shotgun (WGS) entry which is preliminary data.</text>
</comment>
<dbReference type="PANTHER" id="PTHR43476:SF4">
    <property type="entry name" value="BLR0106 PROTEIN"/>
    <property type="match status" value="1"/>
</dbReference>
<dbReference type="Gene3D" id="3.30.9.20">
    <property type="match status" value="1"/>
</dbReference>
<dbReference type="InterPro" id="IPR036188">
    <property type="entry name" value="FAD/NAD-bd_sf"/>
</dbReference>
<sequence length="484" mass="52961">MRPLLQGPERQGTPTGTALPPLDGPNPTPTAHQSAAAAMRLPGRAARTGHAMKIVCVGGGPGALYFAISAKRRDAGHDITVIERDPPGATYGWGVGYGDNLLDHLYRNDHDSAQAVRAASALWQDQEVRCGEQTAYMSRYGYSIARATLLDILTRRATVLGVDVQHRRKVDDLAELADADLIVACDGANSRVRQLHGDHFGTRLEVGRNPYIWLGTDKVFPRFTFAFEPTPAGWIWFYAYPSSAEISTCVVECAPETWRGLGLDTLDTADGVRLLEQIFASALDGHALLGQSRGEPARWQHFTEVRNATWCHDNVVLLGDAAHTTHYTLGSGTRLALLDAIELAHSLYTEAELPAALQAYDKRRRAALHRVQAAARTSMAWFEHLDHYLEQDLVDFAYAMSVRQGAQAPWHYQLHRATQVPVLRGVRREANRGLRRYLALRRGETALGTGSATRKATTTAALAAPVTAPGRAAPATWATELVEP</sequence>
<dbReference type="SUPFAM" id="SSF51905">
    <property type="entry name" value="FAD/NAD(P)-binding domain"/>
    <property type="match status" value="1"/>
</dbReference>
<evidence type="ECO:0000256" key="2">
    <source>
        <dbReference type="ARBA" id="ARBA00023027"/>
    </source>
</evidence>
<keyword evidence="6" id="KW-1185">Reference proteome</keyword>
<dbReference type="Gene3D" id="3.50.50.60">
    <property type="entry name" value="FAD/NAD(P)-binding domain"/>
    <property type="match status" value="1"/>
</dbReference>
<keyword evidence="5" id="KW-0503">Monooxygenase</keyword>
<feature type="domain" description="FAD-binding" evidence="4">
    <location>
        <begin position="161"/>
        <end position="371"/>
    </location>
</feature>
<reference evidence="5 6" key="1">
    <citation type="submission" date="2024-06" db="EMBL/GenBank/DDBJ databases">
        <title>The Natural Products Discovery Center: Release of the First 8490 Sequenced Strains for Exploring Actinobacteria Biosynthetic Diversity.</title>
        <authorList>
            <person name="Kalkreuter E."/>
            <person name="Kautsar S.A."/>
            <person name="Yang D."/>
            <person name="Bader C.D."/>
            <person name="Teijaro C.N."/>
            <person name="Fluegel L."/>
            <person name="Davis C.M."/>
            <person name="Simpson J.R."/>
            <person name="Lauterbach L."/>
            <person name="Steele A.D."/>
            <person name="Gui C."/>
            <person name="Meng S."/>
            <person name="Li G."/>
            <person name="Viehrig K."/>
            <person name="Ye F."/>
            <person name="Su P."/>
            <person name="Kiefer A.F."/>
            <person name="Nichols A."/>
            <person name="Cepeda A.J."/>
            <person name="Yan W."/>
            <person name="Fan B."/>
            <person name="Jiang Y."/>
            <person name="Adhikari A."/>
            <person name="Zheng C.-J."/>
            <person name="Schuster L."/>
            <person name="Cowan T.M."/>
            <person name="Smanski M.J."/>
            <person name="Chevrette M.G."/>
            <person name="De Carvalho L.P.S."/>
            <person name="Shen B."/>
        </authorList>
    </citation>
    <scope>NUCLEOTIDE SEQUENCE [LARGE SCALE GENOMIC DNA]</scope>
    <source>
        <strain evidence="5 6">NPDC000634</strain>
    </source>
</reference>
<evidence type="ECO:0000256" key="1">
    <source>
        <dbReference type="ARBA" id="ARBA00023002"/>
    </source>
</evidence>
<keyword evidence="1" id="KW-0560">Oxidoreductase</keyword>
<evidence type="ECO:0000313" key="5">
    <source>
        <dbReference type="EMBL" id="MER6976724.1"/>
    </source>
</evidence>
<protein>
    <submittedName>
        <fullName evidence="5">FAD-dependent monooxygenase</fullName>
    </submittedName>
</protein>
<feature type="region of interest" description="Disordered" evidence="3">
    <location>
        <begin position="1"/>
        <end position="34"/>
    </location>
</feature>
<evidence type="ECO:0000256" key="3">
    <source>
        <dbReference type="SAM" id="MobiDB-lite"/>
    </source>
</evidence>
<gene>
    <name evidence="5" type="ORF">ABT317_06720</name>
</gene>
<dbReference type="EMBL" id="JBEPCU010000063">
    <property type="protein sequence ID" value="MER6976724.1"/>
    <property type="molecule type" value="Genomic_DNA"/>
</dbReference>
<evidence type="ECO:0000313" key="6">
    <source>
        <dbReference type="Proteomes" id="UP001458415"/>
    </source>
</evidence>
<dbReference type="Proteomes" id="UP001458415">
    <property type="component" value="Unassembled WGS sequence"/>
</dbReference>
<evidence type="ECO:0000259" key="4">
    <source>
        <dbReference type="Pfam" id="PF01494"/>
    </source>
</evidence>
<organism evidence="5 6">
    <name type="scientific">Streptomyces carpinensis</name>
    <dbReference type="NCBI Taxonomy" id="66369"/>
    <lineage>
        <taxon>Bacteria</taxon>
        <taxon>Bacillati</taxon>
        <taxon>Actinomycetota</taxon>
        <taxon>Actinomycetes</taxon>
        <taxon>Kitasatosporales</taxon>
        <taxon>Streptomycetaceae</taxon>
        <taxon>Streptomyces</taxon>
    </lineage>
</organism>
<dbReference type="GO" id="GO:0004497">
    <property type="term" value="F:monooxygenase activity"/>
    <property type="evidence" value="ECO:0007669"/>
    <property type="project" value="UniProtKB-KW"/>
</dbReference>
<name>A0ABV1VXR1_9ACTN</name>
<dbReference type="PRINTS" id="PR00420">
    <property type="entry name" value="RNGMNOXGNASE"/>
</dbReference>
<dbReference type="InterPro" id="IPR002938">
    <property type="entry name" value="FAD-bd"/>
</dbReference>
<dbReference type="Pfam" id="PF01494">
    <property type="entry name" value="FAD_binding_3"/>
    <property type="match status" value="1"/>
</dbReference>
<dbReference type="PANTHER" id="PTHR43476">
    <property type="entry name" value="3-(3-HYDROXY-PHENYL)PROPIONATE/3-HYDROXYCINNAMIC ACID HYDROXYLASE"/>
    <property type="match status" value="1"/>
</dbReference>